<comment type="caution">
    <text evidence="2">The sequence shown here is derived from an EMBL/GenBank/DDBJ whole genome shotgun (WGS) entry which is preliminary data.</text>
</comment>
<sequence length="416" mass="45616">MSNAYTLTAPAMKTTHSSGGMSSGSQFPLDSFELPESALASTKIDGSHEFLQSMARTELNWPSKTPPSFGSGTESSPSLSSSFDFMDVPKEEPIPNGLPLVDNSSMVHPPSRIIIPQSQDTPFIADTLAGNNSLPSSLHWSMGTEAESWNTQYHSYRQEWPVHSTMTPLSWPTSENMDLSCPDTQLITPYNFTHTNLLSTHDNHTTLPSSTSMPGESDHLSTTPLAMGTFQPHHSNNLPTYTGLPSMTRCNTSFPAPSSSTIHPAPAQLQPESPAIKASLHYSDARNALLIEWKRAGISYKDIKRMGGFKEAESTLRGRFRTLTKAKEQRVRKPKWLKRDIQLLCEAVAICSGPVPPSTTGYTSLAQANMAMAMAGQPPKVSWKKVAQYIWSHGGSYQFGNATCKKKWCDIHGIKI</sequence>
<feature type="region of interest" description="Disordered" evidence="1">
    <location>
        <begin position="1"/>
        <end position="29"/>
    </location>
</feature>
<dbReference type="Proteomes" id="UP000186955">
    <property type="component" value="Unassembled WGS sequence"/>
</dbReference>
<evidence type="ECO:0000313" key="2">
    <source>
        <dbReference type="EMBL" id="OKO90630.1"/>
    </source>
</evidence>
<gene>
    <name evidence="2" type="ORF">PENSUB_13347</name>
</gene>
<evidence type="ECO:0008006" key="4">
    <source>
        <dbReference type="Google" id="ProtNLM"/>
    </source>
</evidence>
<evidence type="ECO:0000313" key="3">
    <source>
        <dbReference type="Proteomes" id="UP000186955"/>
    </source>
</evidence>
<organism evidence="2 3">
    <name type="scientific">Penicillium subrubescens</name>
    <dbReference type="NCBI Taxonomy" id="1316194"/>
    <lineage>
        <taxon>Eukaryota</taxon>
        <taxon>Fungi</taxon>
        <taxon>Dikarya</taxon>
        <taxon>Ascomycota</taxon>
        <taxon>Pezizomycotina</taxon>
        <taxon>Eurotiomycetes</taxon>
        <taxon>Eurotiomycetidae</taxon>
        <taxon>Eurotiales</taxon>
        <taxon>Aspergillaceae</taxon>
        <taxon>Penicillium</taxon>
    </lineage>
</organism>
<reference evidence="2 3" key="1">
    <citation type="submission" date="2016-10" db="EMBL/GenBank/DDBJ databases">
        <title>Genome sequence of the ascomycete fungus Penicillium subrubescens.</title>
        <authorList>
            <person name="De Vries R.P."/>
            <person name="Peng M."/>
            <person name="Dilokpimol A."/>
            <person name="Hilden K."/>
            <person name="Makela M.R."/>
            <person name="Grigoriev I."/>
            <person name="Riley R."/>
            <person name="Granchi Z."/>
        </authorList>
    </citation>
    <scope>NUCLEOTIDE SEQUENCE [LARGE SCALE GENOMIC DNA]</scope>
    <source>
        <strain evidence="2 3">CBS 132785</strain>
    </source>
</reference>
<name>A0A1Q5SRL6_9EURO</name>
<feature type="compositionally biased region" description="Low complexity" evidence="1">
    <location>
        <begin position="66"/>
        <end position="82"/>
    </location>
</feature>
<keyword evidence="3" id="KW-1185">Reference proteome</keyword>
<dbReference type="EMBL" id="MNBE01000757">
    <property type="protein sequence ID" value="OKO90630.1"/>
    <property type="molecule type" value="Genomic_DNA"/>
</dbReference>
<accession>A0A1Q5SRL6</accession>
<proteinExistence type="predicted"/>
<protein>
    <recommendedName>
        <fullName evidence="4">Myb-like domain-containing protein</fullName>
    </recommendedName>
</protein>
<dbReference type="STRING" id="1316194.A0A1Q5SRL6"/>
<evidence type="ECO:0000256" key="1">
    <source>
        <dbReference type="SAM" id="MobiDB-lite"/>
    </source>
</evidence>
<dbReference type="AlphaFoldDB" id="A0A1Q5SRL6"/>
<feature type="region of interest" description="Disordered" evidence="1">
    <location>
        <begin position="58"/>
        <end position="82"/>
    </location>
</feature>